<name>A0A9D1XL94_9FIRM</name>
<keyword evidence="1" id="KW-0812">Transmembrane</keyword>
<reference evidence="3" key="2">
    <citation type="submission" date="2021-04" db="EMBL/GenBank/DDBJ databases">
        <authorList>
            <person name="Gilroy R."/>
        </authorList>
    </citation>
    <scope>NUCLEOTIDE SEQUENCE</scope>
    <source>
        <strain evidence="3">ChiGjej1B1-14440</strain>
    </source>
</reference>
<evidence type="ECO:0000259" key="2">
    <source>
        <dbReference type="Pfam" id="PF13791"/>
    </source>
</evidence>
<dbReference type="EMBL" id="DXET01000118">
    <property type="protein sequence ID" value="HIX81399.1"/>
    <property type="molecule type" value="Genomic_DNA"/>
</dbReference>
<keyword evidence="1" id="KW-1133">Transmembrane helix</keyword>
<proteinExistence type="predicted"/>
<evidence type="ECO:0000256" key="1">
    <source>
        <dbReference type="SAM" id="Phobius"/>
    </source>
</evidence>
<feature type="transmembrane region" description="Helical" evidence="1">
    <location>
        <begin position="12"/>
        <end position="31"/>
    </location>
</feature>
<dbReference type="Pfam" id="PF13791">
    <property type="entry name" value="Sigma_reg_C"/>
    <property type="match status" value="1"/>
</dbReference>
<comment type="caution">
    <text evidence="3">The sequence shown here is derived from an EMBL/GenBank/DDBJ whole genome shotgun (WGS) entry which is preliminary data.</text>
</comment>
<keyword evidence="1" id="KW-0472">Membrane</keyword>
<dbReference type="Proteomes" id="UP000886724">
    <property type="component" value="Unassembled WGS sequence"/>
</dbReference>
<sequence length="333" mass="38757">MKTKLKKHKILITIIIICVVIAGYFGTDWLFKQTYYNPFLIDDIVDNSDESVTQYGFDVLMATYINMYFPGKLYYPIECSDEGFGRYQIKAKVQEIFDPLYGDNVDNITFTIKRSKLTVDSEQILLSRVVYEYLDINETDLDEYTASLYEQWTTRDYSDIQDLPESAYLDVSLTFSKYKNAQEVVDFINSYDNSSFVWLALDTETGDQTAAGVSIYDAVRHGLKDSFKKEYPSFYLDEEYTADMLQENVLSRLKVLIDHSDFIDLIKQSDLYYDTMAANKGIKQRYQDIKENGLQVIGIRGYVKKSDLLNMINSGEIYYGYINDVKMSRLQRK</sequence>
<reference evidence="3" key="1">
    <citation type="journal article" date="2021" name="PeerJ">
        <title>Extensive microbial diversity within the chicken gut microbiome revealed by metagenomics and culture.</title>
        <authorList>
            <person name="Gilroy R."/>
            <person name="Ravi A."/>
            <person name="Getino M."/>
            <person name="Pursley I."/>
            <person name="Horton D.L."/>
            <person name="Alikhan N.F."/>
            <person name="Baker D."/>
            <person name="Gharbi K."/>
            <person name="Hall N."/>
            <person name="Watson M."/>
            <person name="Adriaenssens E.M."/>
            <person name="Foster-Nyarko E."/>
            <person name="Jarju S."/>
            <person name="Secka A."/>
            <person name="Antonio M."/>
            <person name="Oren A."/>
            <person name="Chaudhuri R.R."/>
            <person name="La Ragione R."/>
            <person name="Hildebrand F."/>
            <person name="Pallen M.J."/>
        </authorList>
    </citation>
    <scope>NUCLEOTIDE SEQUENCE</scope>
    <source>
        <strain evidence="3">ChiGjej1B1-14440</strain>
    </source>
</reference>
<dbReference type="AlphaFoldDB" id="A0A9D1XL94"/>
<protein>
    <submittedName>
        <fullName evidence="3">Anti-sigma factor C-terminal domain-containing protein</fullName>
    </submittedName>
</protein>
<feature type="domain" description="Sigma factor regulator C-terminal" evidence="2">
    <location>
        <begin position="161"/>
        <end position="319"/>
    </location>
</feature>
<dbReference type="InterPro" id="IPR025672">
    <property type="entry name" value="Sigma_reg_C_dom"/>
</dbReference>
<organism evidence="3 4">
    <name type="scientific">Candidatus Erysipelatoclostridium merdavium</name>
    <dbReference type="NCBI Taxonomy" id="2838566"/>
    <lineage>
        <taxon>Bacteria</taxon>
        <taxon>Bacillati</taxon>
        <taxon>Bacillota</taxon>
        <taxon>Erysipelotrichia</taxon>
        <taxon>Erysipelotrichales</taxon>
        <taxon>Erysipelotrichales incertae sedis</taxon>
    </lineage>
</organism>
<evidence type="ECO:0000313" key="3">
    <source>
        <dbReference type="EMBL" id="HIX81399.1"/>
    </source>
</evidence>
<evidence type="ECO:0000313" key="4">
    <source>
        <dbReference type="Proteomes" id="UP000886724"/>
    </source>
</evidence>
<gene>
    <name evidence="3" type="ORF">H9980_05420</name>
</gene>
<accession>A0A9D1XL94</accession>